<feature type="domain" description="H repeat-associated protein N-terminal" evidence="2">
    <location>
        <begin position="7"/>
        <end position="94"/>
    </location>
</feature>
<dbReference type="RefSeq" id="WP_009629113.1">
    <property type="nucleotide sequence ID" value="NZ_VBTY01000246.1"/>
</dbReference>
<evidence type="ECO:0000313" key="3">
    <source>
        <dbReference type="EMBL" id="MDG3496913.1"/>
    </source>
</evidence>
<reference evidence="3" key="1">
    <citation type="submission" date="2019-05" db="EMBL/GenBank/DDBJ databases">
        <title>Whole genome sequencing of Pseudanabaena catenata USMAC16.</title>
        <authorList>
            <person name="Khan Z."/>
            <person name="Omar W.M."/>
            <person name="Convey P."/>
            <person name="Merican F."/>
            <person name="Najimudin N."/>
        </authorList>
    </citation>
    <scope>NUCLEOTIDE SEQUENCE</scope>
    <source>
        <strain evidence="3">USMAC16</strain>
    </source>
</reference>
<comment type="caution">
    <text evidence="3">The sequence shown here is derived from an EMBL/GenBank/DDBJ whole genome shotgun (WGS) entry which is preliminary data.</text>
</comment>
<proteinExistence type="predicted"/>
<dbReference type="GO" id="GO:0003677">
    <property type="term" value="F:DNA binding"/>
    <property type="evidence" value="ECO:0007669"/>
    <property type="project" value="InterPro"/>
</dbReference>
<dbReference type="GO" id="GO:0004803">
    <property type="term" value="F:transposase activity"/>
    <property type="evidence" value="ECO:0007669"/>
    <property type="project" value="InterPro"/>
</dbReference>
<organism evidence="3 4">
    <name type="scientific">Pseudanabaena catenata USMAC16</name>
    <dbReference type="NCBI Taxonomy" id="1855837"/>
    <lineage>
        <taxon>Bacteria</taxon>
        <taxon>Bacillati</taxon>
        <taxon>Cyanobacteriota</taxon>
        <taxon>Cyanophyceae</taxon>
        <taxon>Pseudanabaenales</taxon>
        <taxon>Pseudanabaenaceae</taxon>
        <taxon>Pseudanabaena</taxon>
    </lineage>
</organism>
<dbReference type="Proteomes" id="UP001152872">
    <property type="component" value="Unassembled WGS sequence"/>
</dbReference>
<sequence>MSKSIIDYLKEVPDPRGAQGSRDDLWQILLIIIMGIMSGYKGYRGLDRFVERHRRTLIKLLALKQGTVPSYSTLRRMMIDVDYAKLISAFNSWVQEQPMARGAGIAGDGKSLRNTVSNAENNQQNFISMVSLFSQQQGVVVAAAIMENKKESEICVIQQLLSQLNLENHVFTMDALHCQKKTVEAIVQSNNDYIIKVKKNQPKLQEAIRVHTEKEPAIQVNIEEDTSKGRKVQRLVEVFAPPANIDSSWKEVESVIRVNRSGERDGKSYSTLSYYFSSLPPTSRRIAKVIRGHWQVENRLHWVKDVIFDEDKSPQRAGNAPINLSIIKTWVLSVFRLNGFDSIKGAIDQLSHNIPAMWSLVT</sequence>
<accession>A0A9X4MAK6</accession>
<dbReference type="Pfam" id="PF13808">
    <property type="entry name" value="DDE_Tnp_1_assoc"/>
    <property type="match status" value="1"/>
</dbReference>
<evidence type="ECO:0000259" key="1">
    <source>
        <dbReference type="Pfam" id="PF01609"/>
    </source>
</evidence>
<dbReference type="NCBIfam" id="NF033564">
    <property type="entry name" value="transpos_ISAs1"/>
    <property type="match status" value="1"/>
</dbReference>
<dbReference type="PANTHER" id="PTHR30298">
    <property type="entry name" value="H REPEAT-ASSOCIATED PREDICTED TRANSPOSASE"/>
    <property type="match status" value="1"/>
</dbReference>
<gene>
    <name evidence="3" type="ORF">FEV09_20445</name>
</gene>
<dbReference type="PANTHER" id="PTHR30298:SF0">
    <property type="entry name" value="PROTEIN YBFL-RELATED"/>
    <property type="match status" value="1"/>
</dbReference>
<evidence type="ECO:0000259" key="2">
    <source>
        <dbReference type="Pfam" id="PF13808"/>
    </source>
</evidence>
<keyword evidence="4" id="KW-1185">Reference proteome</keyword>
<dbReference type="EMBL" id="VBTY01000246">
    <property type="protein sequence ID" value="MDG3496913.1"/>
    <property type="molecule type" value="Genomic_DNA"/>
</dbReference>
<dbReference type="InterPro" id="IPR047647">
    <property type="entry name" value="ISAs1_transpos"/>
</dbReference>
<evidence type="ECO:0000313" key="4">
    <source>
        <dbReference type="Proteomes" id="UP001152872"/>
    </source>
</evidence>
<dbReference type="InterPro" id="IPR051698">
    <property type="entry name" value="Transposase_11-like"/>
</dbReference>
<name>A0A9X4MAK6_9CYAN</name>
<dbReference type="InterPro" id="IPR002559">
    <property type="entry name" value="Transposase_11"/>
</dbReference>
<dbReference type="AlphaFoldDB" id="A0A9X4MAK6"/>
<feature type="domain" description="Transposase IS4-like" evidence="1">
    <location>
        <begin position="120"/>
        <end position="316"/>
    </location>
</feature>
<dbReference type="InterPro" id="IPR032806">
    <property type="entry name" value="YbfD_N"/>
</dbReference>
<protein>
    <submittedName>
        <fullName evidence="3">ISAs1 family transposase</fullName>
    </submittedName>
</protein>
<dbReference type="GO" id="GO:0006313">
    <property type="term" value="P:DNA transposition"/>
    <property type="evidence" value="ECO:0007669"/>
    <property type="project" value="InterPro"/>
</dbReference>
<dbReference type="Pfam" id="PF01609">
    <property type="entry name" value="DDE_Tnp_1"/>
    <property type="match status" value="1"/>
</dbReference>